<evidence type="ECO:0000313" key="3">
    <source>
        <dbReference type="Proteomes" id="UP001374535"/>
    </source>
</evidence>
<evidence type="ECO:0000313" key="2">
    <source>
        <dbReference type="EMBL" id="WVZ23472.1"/>
    </source>
</evidence>
<reference evidence="2 3" key="1">
    <citation type="journal article" date="2023" name="Life. Sci Alliance">
        <title>Evolutionary insights into 3D genome organization and epigenetic landscape of Vigna mungo.</title>
        <authorList>
            <person name="Junaid A."/>
            <person name="Singh B."/>
            <person name="Bhatia S."/>
        </authorList>
    </citation>
    <scope>NUCLEOTIDE SEQUENCE [LARGE SCALE GENOMIC DNA]</scope>
    <source>
        <strain evidence="2">Urdbean</strain>
    </source>
</reference>
<keyword evidence="3" id="KW-1185">Reference proteome</keyword>
<name>A0AAQ3P9N0_VIGMU</name>
<dbReference type="AlphaFoldDB" id="A0AAQ3P9N0"/>
<protein>
    <submittedName>
        <fullName evidence="2">Uncharacterized protein</fullName>
    </submittedName>
</protein>
<dbReference type="Proteomes" id="UP001374535">
    <property type="component" value="Chromosome 1"/>
</dbReference>
<gene>
    <name evidence="2" type="ORF">V8G54_002016</name>
</gene>
<organism evidence="2 3">
    <name type="scientific">Vigna mungo</name>
    <name type="common">Black gram</name>
    <name type="synonym">Phaseolus mungo</name>
    <dbReference type="NCBI Taxonomy" id="3915"/>
    <lineage>
        <taxon>Eukaryota</taxon>
        <taxon>Viridiplantae</taxon>
        <taxon>Streptophyta</taxon>
        <taxon>Embryophyta</taxon>
        <taxon>Tracheophyta</taxon>
        <taxon>Spermatophyta</taxon>
        <taxon>Magnoliopsida</taxon>
        <taxon>eudicotyledons</taxon>
        <taxon>Gunneridae</taxon>
        <taxon>Pentapetalae</taxon>
        <taxon>rosids</taxon>
        <taxon>fabids</taxon>
        <taxon>Fabales</taxon>
        <taxon>Fabaceae</taxon>
        <taxon>Papilionoideae</taxon>
        <taxon>50 kb inversion clade</taxon>
        <taxon>NPAAA clade</taxon>
        <taxon>indigoferoid/millettioid clade</taxon>
        <taxon>Phaseoleae</taxon>
        <taxon>Vigna</taxon>
    </lineage>
</organism>
<keyword evidence="1" id="KW-1133">Transmembrane helix</keyword>
<feature type="transmembrane region" description="Helical" evidence="1">
    <location>
        <begin position="15"/>
        <end position="36"/>
    </location>
</feature>
<sequence length="108" mass="12660">TSTFFLLFLYYQNNLFFLLYFYFFNLLYLSNLRFLLSSFLLPSLSNSTLPYSSDSRSVSPSHCPFHFFNLLLPPNSPSPVSVHFVVVQLLVCVAVRRCVRWWCLALNM</sequence>
<dbReference type="EMBL" id="CP144700">
    <property type="protein sequence ID" value="WVZ23472.1"/>
    <property type="molecule type" value="Genomic_DNA"/>
</dbReference>
<evidence type="ECO:0000256" key="1">
    <source>
        <dbReference type="SAM" id="Phobius"/>
    </source>
</evidence>
<accession>A0AAQ3P9N0</accession>
<feature type="non-terminal residue" evidence="2">
    <location>
        <position position="1"/>
    </location>
</feature>
<keyword evidence="1" id="KW-0472">Membrane</keyword>
<proteinExistence type="predicted"/>
<keyword evidence="1" id="KW-0812">Transmembrane</keyword>